<dbReference type="PANTHER" id="PTHR21041:SF9">
    <property type="entry name" value="DENDRITIC CELL-SPECIFIC TRANSMEMBRANE PROTEIN-LIKE DOMAIN-CONTAINING PROTEIN"/>
    <property type="match status" value="1"/>
</dbReference>
<keyword evidence="4 6" id="KW-0472">Membrane</keyword>
<dbReference type="EMBL" id="JANEYG010000003">
    <property type="protein sequence ID" value="KAJ8924160.1"/>
    <property type="molecule type" value="Genomic_DNA"/>
</dbReference>
<evidence type="ECO:0000256" key="4">
    <source>
        <dbReference type="ARBA" id="ARBA00023136"/>
    </source>
</evidence>
<feature type="compositionally biased region" description="Basic and acidic residues" evidence="5">
    <location>
        <begin position="860"/>
        <end position="870"/>
    </location>
</feature>
<feature type="transmembrane region" description="Helical" evidence="6">
    <location>
        <begin position="80"/>
        <end position="104"/>
    </location>
</feature>
<feature type="domain" description="E3 ubiquitin-protein ligase DCST1-like C-terminal" evidence="8">
    <location>
        <begin position="672"/>
        <end position="719"/>
    </location>
</feature>
<feature type="compositionally biased region" description="Low complexity" evidence="5">
    <location>
        <begin position="1664"/>
        <end position="1673"/>
    </location>
</feature>
<dbReference type="Proteomes" id="UP001159042">
    <property type="component" value="Unassembled WGS sequence"/>
</dbReference>
<evidence type="ECO:0000256" key="2">
    <source>
        <dbReference type="ARBA" id="ARBA00022692"/>
    </source>
</evidence>
<feature type="region of interest" description="Disordered" evidence="5">
    <location>
        <begin position="1662"/>
        <end position="1697"/>
    </location>
</feature>
<feature type="region of interest" description="Disordered" evidence="5">
    <location>
        <begin position="854"/>
        <end position="873"/>
    </location>
</feature>
<feature type="region of interest" description="Disordered" evidence="5">
    <location>
        <begin position="1622"/>
        <end position="1641"/>
    </location>
</feature>
<comment type="subcellular location">
    <subcellularLocation>
        <location evidence="1">Membrane</location>
        <topology evidence="1">Multi-pass membrane protein</topology>
    </subcellularLocation>
</comment>
<sequence length="1872" mass="211821">MAFVQLIMKASKLDQLKKELVEEKVDAVKISKKQPTKKRFRHYAISLRLKLRKLLRKLLSCIFFEKFCYKLRREGTCENYALKSVAGFLGGFILTYIFFMFFMFQLNFTLPTATVFCSILGCVLMIGMAFSTKVRCVVLLTLPQFFSQKGRQALLAYAFILAVSGPGKNTLNNMGILSESLACGQEQLKQAVRQIVDVIKKPFLAIKEAIKKVVKTVKEIVKKIKEILLAIKRVIMAILRVIKAAFQFLAKILNICNKELGTPFERCTRVFENAIVDCNAKLGPLFNWLCNLAYIVQSVCYLVKFLDLICMIVDFISDSVVGVVIRKVKTFVRHIRTMFYVRIRFSHSFQFQTNTSRTMDEIAKEMVAEIKQRTQLLREIFQFMTSAATLFFLFVIIQVTYYRFRFLTSERFDNKYINKDFRDIDMRRAKLGKETVLPLNNREMQIYVSVNSKRLAKSEKKALAKAASTLATASAKLALYMVADFSLFWILNLIQYYGRFQSKVQAPNMPTVHIAGNGFLADLLRSIVNAFQPVGIKLEIDTVPCLPTPIPPNYDRYVQIGTKPKTLSLPVLKTKVSATVMFLCWVLTLLEPYGLRLRHMVMCYYHPTRAKQRSIWLYNHIMRSRNSFLKFARRQLRRKVLGDGSIAKITCKEYLAANFKVCRVCLGERLQQCCLLCGEVFRESDSKKPIKCHTPGCPGIYCEECFSDLQNLCTVCLSPIDYGDLSDISEEKDSSEDEPPKQTKRRRCPKWFVCSRCCRRCCPDDEDDDEESTKTKVRLPSIGSGDKDTSDEEGQLLKEDTAKLDKTIDSDYYSSSDNSTDYSYSYQYDKNYESQALPLVTSFKDVEKQEVPDYASMSSFREEPEEKLDKATSTVAKRSVGTVVSGATFEDLRKGRKVEFTGVQDKSKTTIRKKKATKKKKRSGEERPLLDDASSCTCSDTDDNDGIKHLPSPVLTYLKSSSSSITPSKEDSCQCPVVSTTGSGTENDFEVLIPELDLSDLGQEENPANPAVSAGAISEAMYAVPQLDLSSLSSRSDKNYVQSFFGNVKYDEVSESASSSSRRYTSSTEISSVERASLTRDDVCVAAVEDAEEPSTSKIVGEEVPVTPEDCYQIEQNQRKKVKQYYKAIKGVATCGCIEKKKPGKLMKFVRKIIPKRKRNVDVLPLYTTGQEEIELKSYEYSQYRSEADSSTLHSAILRQRSCVNRENYLSSEEEEEERFRGGRSGGIRNFSRVLSRCGTEETSSSGTGNTLNSSKSTTVTKEVLARYFLSLEDLTPTRDCDTPMIPAEPPSKHCGYRKDRLLVRELPEKDTSSKNQQLQTGISTSNIQKSSSSNLSEAFCSSVLGVPCNIEEYRPSTGSFRRENLCVIPEAETPEGTSNTKVGTGVKNQDTEPGFIHWKQAGHKSQPSLSTRKDFKYISKFCSCESILNKDGTAQTCPISILKQQCPCAESTAATPSQVSQKSGVVTETGAMEKVISTTDKIVETTEKYPVRDLGRHSKKSDKTQQTSNNGFDDTSLSTPHSPSSGSYCTCRCLGHQSGETSHSQCSRGCCKCPPPPPKFDAGDEDYDTPQRSYPKYVPEASSSDYSMRSAPRPSCPRRRYIDFPTDSMYSVEEHCCAYTPESPKTRSQRPTPRPKLRDGPCSCNGGCRCCIKPRPKPPVYRPPVYETSSSEGADDDEESDYYSPRPNNPELPYQNSDDYLDLVQELEETLQSRNRNRVRRAMQEFERRSKYNKPLEKPIIDYDQTSESEEPIIQKITQLTCEKKRCCAGDMCVCRRETRPKPVVREMNPRPRVRAGSATFKNQQQRVGGKTRWQMDTNSGEWYKVCDNQQRFGKSRRKPTVEGLRSKSPSPRRACPHDCNCCASKKYNYR</sequence>
<keyword evidence="2 6" id="KW-0812">Transmembrane</keyword>
<reference evidence="9 10" key="1">
    <citation type="journal article" date="2023" name="Insect Mol. Biol.">
        <title>Genome sequencing provides insights into the evolution of gene families encoding plant cell wall-degrading enzymes in longhorned beetles.</title>
        <authorList>
            <person name="Shin N.R."/>
            <person name="Okamura Y."/>
            <person name="Kirsch R."/>
            <person name="Pauchet Y."/>
        </authorList>
    </citation>
    <scope>NUCLEOTIDE SEQUENCE [LARGE SCALE GENOMIC DNA]</scope>
    <source>
        <strain evidence="9">EAD_L_NR</strain>
    </source>
</reference>
<evidence type="ECO:0000256" key="3">
    <source>
        <dbReference type="ARBA" id="ARBA00022989"/>
    </source>
</evidence>
<evidence type="ECO:0000256" key="1">
    <source>
        <dbReference type="ARBA" id="ARBA00004141"/>
    </source>
</evidence>
<keyword evidence="3 6" id="KW-1133">Transmembrane helix</keyword>
<evidence type="ECO:0000259" key="7">
    <source>
        <dbReference type="Pfam" id="PF07782"/>
    </source>
</evidence>
<feature type="compositionally biased region" description="Basic residues" evidence="5">
    <location>
        <begin position="909"/>
        <end position="922"/>
    </location>
</feature>
<organism evidence="9 10">
    <name type="scientific">Exocentrus adspersus</name>
    <dbReference type="NCBI Taxonomy" id="1586481"/>
    <lineage>
        <taxon>Eukaryota</taxon>
        <taxon>Metazoa</taxon>
        <taxon>Ecdysozoa</taxon>
        <taxon>Arthropoda</taxon>
        <taxon>Hexapoda</taxon>
        <taxon>Insecta</taxon>
        <taxon>Pterygota</taxon>
        <taxon>Neoptera</taxon>
        <taxon>Endopterygota</taxon>
        <taxon>Coleoptera</taxon>
        <taxon>Polyphaga</taxon>
        <taxon>Cucujiformia</taxon>
        <taxon>Chrysomeloidea</taxon>
        <taxon>Cerambycidae</taxon>
        <taxon>Lamiinae</taxon>
        <taxon>Acanthocinini</taxon>
        <taxon>Exocentrus</taxon>
    </lineage>
</organism>
<feature type="region of interest" description="Disordered" evidence="5">
    <location>
        <begin position="1488"/>
        <end position="1526"/>
    </location>
</feature>
<dbReference type="PANTHER" id="PTHR21041">
    <property type="entry name" value="DENDRITIC CELL-SPECIFIC TRANSMEMBRANE PROTEIN"/>
    <property type="match status" value="1"/>
</dbReference>
<proteinExistence type="predicted"/>
<feature type="region of interest" description="Disordered" evidence="5">
    <location>
        <begin position="1309"/>
        <end position="1328"/>
    </location>
</feature>
<accession>A0AAV8WBX8</accession>
<evidence type="ECO:0000313" key="9">
    <source>
        <dbReference type="EMBL" id="KAJ8924160.1"/>
    </source>
</evidence>
<evidence type="ECO:0008006" key="11">
    <source>
        <dbReference type="Google" id="ProtNLM"/>
    </source>
</evidence>
<dbReference type="InterPro" id="IPR051856">
    <property type="entry name" value="CSR-E3_Ligase_Protein"/>
</dbReference>
<feature type="region of interest" description="Disordered" evidence="5">
    <location>
        <begin position="1795"/>
        <end position="1814"/>
    </location>
</feature>
<comment type="caution">
    <text evidence="9">The sequence shown here is derived from an EMBL/GenBank/DDBJ whole genome shotgun (WGS) entry which is preliminary data.</text>
</comment>
<evidence type="ECO:0000256" key="6">
    <source>
        <dbReference type="SAM" id="Phobius"/>
    </source>
</evidence>
<evidence type="ECO:0000313" key="10">
    <source>
        <dbReference type="Proteomes" id="UP001159042"/>
    </source>
</evidence>
<dbReference type="InterPro" id="IPR058842">
    <property type="entry name" value="DCST1_C"/>
</dbReference>
<feature type="region of interest" description="Disordered" evidence="5">
    <location>
        <begin position="1563"/>
        <end position="1600"/>
    </location>
</feature>
<feature type="domain" description="Dendritic cell-specific transmembrane protein-like" evidence="7">
    <location>
        <begin position="412"/>
        <end position="618"/>
    </location>
</feature>
<feature type="region of interest" description="Disordered" evidence="5">
    <location>
        <begin position="1834"/>
        <end position="1855"/>
    </location>
</feature>
<feature type="region of interest" description="Disordered" evidence="5">
    <location>
        <begin position="909"/>
        <end position="945"/>
    </location>
</feature>
<feature type="transmembrane region" description="Helical" evidence="6">
    <location>
        <begin position="380"/>
        <end position="402"/>
    </location>
</feature>
<dbReference type="Pfam" id="PF26039">
    <property type="entry name" value="Dcst2"/>
    <property type="match status" value="1"/>
</dbReference>
<feature type="compositionally biased region" description="Low complexity" evidence="5">
    <location>
        <begin position="1516"/>
        <end position="1526"/>
    </location>
</feature>
<feature type="region of interest" description="Disordered" evidence="5">
    <location>
        <begin position="763"/>
        <end position="794"/>
    </location>
</feature>
<feature type="transmembrane region" description="Helical" evidence="6">
    <location>
        <begin position="110"/>
        <end position="130"/>
    </location>
</feature>
<keyword evidence="10" id="KW-1185">Reference proteome</keyword>
<evidence type="ECO:0000256" key="5">
    <source>
        <dbReference type="SAM" id="MobiDB-lite"/>
    </source>
</evidence>
<gene>
    <name evidence="9" type="ORF">NQ315_006944</name>
</gene>
<evidence type="ECO:0000259" key="8">
    <source>
        <dbReference type="Pfam" id="PF26037"/>
    </source>
</evidence>
<name>A0AAV8WBX8_9CUCU</name>
<feature type="compositionally biased region" description="Polar residues" evidence="5">
    <location>
        <begin position="1505"/>
        <end position="1514"/>
    </location>
</feature>
<feature type="compositionally biased region" description="Basic and acidic residues" evidence="5">
    <location>
        <begin position="1488"/>
        <end position="1497"/>
    </location>
</feature>
<dbReference type="InterPro" id="IPR012858">
    <property type="entry name" value="DC_STAMP-like"/>
</dbReference>
<dbReference type="GO" id="GO:0016020">
    <property type="term" value="C:membrane"/>
    <property type="evidence" value="ECO:0007669"/>
    <property type="project" value="UniProtKB-SubCell"/>
</dbReference>
<dbReference type="Pfam" id="PF07782">
    <property type="entry name" value="DC_STAMP"/>
    <property type="match status" value="1"/>
</dbReference>
<dbReference type="Pfam" id="PF26037">
    <property type="entry name" value="zf-RING_DCST1_C"/>
    <property type="match status" value="1"/>
</dbReference>
<protein>
    <recommendedName>
        <fullName evidence="11">DC-STAMP domain-containing protein 2</fullName>
    </recommendedName>
</protein>